<accession>A0A176WI00</accession>
<gene>
    <name evidence="2" type="ORF">AXG93_4485s1120</name>
</gene>
<evidence type="ECO:0000313" key="2">
    <source>
        <dbReference type="EMBL" id="OAE31925.1"/>
    </source>
</evidence>
<dbReference type="Proteomes" id="UP000077202">
    <property type="component" value="Unassembled WGS sequence"/>
</dbReference>
<protein>
    <submittedName>
        <fullName evidence="2">Uncharacterized protein</fullName>
    </submittedName>
</protein>
<proteinExistence type="predicted"/>
<dbReference type="AlphaFoldDB" id="A0A176WI00"/>
<evidence type="ECO:0000256" key="1">
    <source>
        <dbReference type="SAM" id="MobiDB-lite"/>
    </source>
</evidence>
<evidence type="ECO:0000313" key="3">
    <source>
        <dbReference type="Proteomes" id="UP000077202"/>
    </source>
</evidence>
<sequence length="138" mass="15540">MKEGERRMAGKKSTVPEIVDGGEWKSEDDVAAQSGSIEIRESRARETSVAAVPKCGVFLSVGIVQESNFCSRPRNAEILRLHVDTIPTTCMRRNKRDLKNWSSVFYHSMWELTKLGAQHDAQVAEQHKRVDEAERAAI</sequence>
<organism evidence="2 3">
    <name type="scientific">Marchantia polymorpha subsp. ruderalis</name>
    <dbReference type="NCBI Taxonomy" id="1480154"/>
    <lineage>
        <taxon>Eukaryota</taxon>
        <taxon>Viridiplantae</taxon>
        <taxon>Streptophyta</taxon>
        <taxon>Embryophyta</taxon>
        <taxon>Marchantiophyta</taxon>
        <taxon>Marchantiopsida</taxon>
        <taxon>Marchantiidae</taxon>
        <taxon>Marchantiales</taxon>
        <taxon>Marchantiaceae</taxon>
        <taxon>Marchantia</taxon>
    </lineage>
</organism>
<name>A0A176WI00_MARPO</name>
<reference evidence="2" key="1">
    <citation type="submission" date="2016-03" db="EMBL/GenBank/DDBJ databases">
        <title>Mechanisms controlling the formation of the plant cell surface in tip-growing cells are functionally conserved among land plants.</title>
        <authorList>
            <person name="Honkanen S."/>
            <person name="Jones V.A."/>
            <person name="Morieri G."/>
            <person name="Champion C."/>
            <person name="Hetherington A.J."/>
            <person name="Kelly S."/>
            <person name="Saint-Marcoux D."/>
            <person name="Proust H."/>
            <person name="Prescott H."/>
            <person name="Dolan L."/>
        </authorList>
    </citation>
    <scope>NUCLEOTIDE SEQUENCE [LARGE SCALE GENOMIC DNA]</scope>
    <source>
        <tissue evidence="2">Whole gametophyte</tissue>
    </source>
</reference>
<comment type="caution">
    <text evidence="2">The sequence shown here is derived from an EMBL/GenBank/DDBJ whole genome shotgun (WGS) entry which is preliminary data.</text>
</comment>
<dbReference type="EMBL" id="LVLJ01000940">
    <property type="protein sequence ID" value="OAE31925.1"/>
    <property type="molecule type" value="Genomic_DNA"/>
</dbReference>
<feature type="region of interest" description="Disordered" evidence="1">
    <location>
        <begin position="1"/>
        <end position="20"/>
    </location>
</feature>
<keyword evidence="3" id="KW-1185">Reference proteome</keyword>